<dbReference type="Gene3D" id="2.40.170.20">
    <property type="entry name" value="TonB-dependent receptor, beta-barrel domain"/>
    <property type="match status" value="1"/>
</dbReference>
<keyword evidence="15" id="KW-0675">Receptor</keyword>
<keyword evidence="4 9" id="KW-0812">Transmembrane</keyword>
<evidence type="ECO:0000256" key="5">
    <source>
        <dbReference type="ARBA" id="ARBA00022729"/>
    </source>
</evidence>
<dbReference type="InterPro" id="IPR012910">
    <property type="entry name" value="Plug_dom"/>
</dbReference>
<feature type="domain" description="TonB-dependent receptor plug" evidence="14">
    <location>
        <begin position="63"/>
        <end position="185"/>
    </location>
</feature>
<organism evidence="15 16">
    <name type="scientific">Xanthomonas hyacinthi</name>
    <dbReference type="NCBI Taxonomy" id="56455"/>
    <lineage>
        <taxon>Bacteria</taxon>
        <taxon>Pseudomonadati</taxon>
        <taxon>Pseudomonadota</taxon>
        <taxon>Gammaproteobacteria</taxon>
        <taxon>Lysobacterales</taxon>
        <taxon>Lysobacteraceae</taxon>
        <taxon>Xanthomonas</taxon>
    </lineage>
</organism>
<dbReference type="PANTHER" id="PTHR47234">
    <property type="match status" value="1"/>
</dbReference>
<dbReference type="Gene3D" id="2.170.130.10">
    <property type="entry name" value="TonB-dependent receptor, plug domain"/>
    <property type="match status" value="1"/>
</dbReference>
<evidence type="ECO:0000256" key="11">
    <source>
        <dbReference type="RuleBase" id="RU003357"/>
    </source>
</evidence>
<accession>A0A2S7EY93</accession>
<dbReference type="EMBL" id="MDEG01000006">
    <property type="protein sequence ID" value="PPU98005.1"/>
    <property type="molecule type" value="Genomic_DNA"/>
</dbReference>
<protein>
    <submittedName>
        <fullName evidence="15">TonB-dependent receptor</fullName>
    </submittedName>
</protein>
<dbReference type="Pfam" id="PF00593">
    <property type="entry name" value="TonB_dep_Rec_b-barrel"/>
    <property type="match status" value="1"/>
</dbReference>
<evidence type="ECO:0000259" key="14">
    <source>
        <dbReference type="Pfam" id="PF07715"/>
    </source>
</evidence>
<evidence type="ECO:0000313" key="15">
    <source>
        <dbReference type="EMBL" id="PPU98005.1"/>
    </source>
</evidence>
<evidence type="ECO:0000259" key="13">
    <source>
        <dbReference type="Pfam" id="PF00593"/>
    </source>
</evidence>
<dbReference type="AlphaFoldDB" id="A0A2S7EY93"/>
<dbReference type="CDD" id="cd01347">
    <property type="entry name" value="ligand_gated_channel"/>
    <property type="match status" value="1"/>
</dbReference>
<feature type="signal peptide" evidence="12">
    <location>
        <begin position="1"/>
        <end position="35"/>
    </location>
</feature>
<dbReference type="InterPro" id="IPR036942">
    <property type="entry name" value="Beta-barrel_TonB_sf"/>
</dbReference>
<dbReference type="InterPro" id="IPR010916">
    <property type="entry name" value="TonB_box_CS"/>
</dbReference>
<evidence type="ECO:0000256" key="2">
    <source>
        <dbReference type="ARBA" id="ARBA00022448"/>
    </source>
</evidence>
<evidence type="ECO:0000256" key="3">
    <source>
        <dbReference type="ARBA" id="ARBA00022452"/>
    </source>
</evidence>
<dbReference type="InterPro" id="IPR039426">
    <property type="entry name" value="TonB-dep_rcpt-like"/>
</dbReference>
<dbReference type="OrthoDB" id="9805434at2"/>
<keyword evidence="6 10" id="KW-0798">TonB box</keyword>
<dbReference type="PROSITE" id="PS00430">
    <property type="entry name" value="TONB_DEPENDENT_REC_1"/>
    <property type="match status" value="1"/>
</dbReference>
<dbReference type="GO" id="GO:0009279">
    <property type="term" value="C:cell outer membrane"/>
    <property type="evidence" value="ECO:0007669"/>
    <property type="project" value="UniProtKB-SubCell"/>
</dbReference>
<gene>
    <name evidence="15" type="ORF">XhyaCFBP1156_08990</name>
</gene>
<comment type="caution">
    <text evidence="15">The sequence shown here is derived from an EMBL/GenBank/DDBJ whole genome shotgun (WGS) entry which is preliminary data.</text>
</comment>
<dbReference type="Proteomes" id="UP000238261">
    <property type="component" value="Unassembled WGS sequence"/>
</dbReference>
<evidence type="ECO:0000256" key="4">
    <source>
        <dbReference type="ARBA" id="ARBA00022692"/>
    </source>
</evidence>
<feature type="chain" id="PRO_5015648626" evidence="12">
    <location>
        <begin position="36"/>
        <end position="858"/>
    </location>
</feature>
<evidence type="ECO:0000256" key="10">
    <source>
        <dbReference type="PROSITE-ProRule" id="PRU10143"/>
    </source>
</evidence>
<sequence length="858" mass="91777">MIRSDTVCVSRFPGRSARLALLPLAVLLAAPCAIAAESESAETPESTLDTVLVTGSRASTRTVKNSSTPIDVISAQDLAGTGQGTLLEALQRSLPSLSQIGGYQSDQESLIRGYQLRNLSPGYTLVLVNGKRRNASAYVSGANGGAFPGHAWADLALIPIAAIDHVEVLRDGASAIYGSDAIAGVINVILKSQASGGSASIESGASVDGDGARTTFRANLGLPWGQDGFIDLAAENTRQHSAIRARTYRDGYLSYPAVDANGNVVALGTYNSLPPGATANPAEAGRDAKANRIPSSTDYALKSLTANLGHGLGGNADFYANASVSDRTASAIQNYRLPATIFGTYNAPSVLTVWPDGFSPVLETKEQQYTGSAGVKGLLAGWDYDVSVTANRDTIRTYTNDSANFSLAYPGAPTDFYDGKVDYRQLIGNVDLRRSFEIAPLASPLDFSAGLDYQHEQYQRSPGQWESYTGWGAAAFVGYATADAVDASRASKAVYVGASANITRRWFLDAAARYEHHSDFGGVSTGRLTTRFDVTDAFGVRATLSNGFHAPSLGAQYYQATGSCPCGTTLVAQVNSPTALALGAKRLTPEKATNYSVGITFDPAPGFHAALDLYQIDIRDQLGQSSQIGYNAQDPDNVTDYNGTALSAAQKATIDTLLNNAGVRIAPGDAYYVSYFTNIGDTRTRGVELTAEATQDTRWGRLRYTYAANAGKTDIRKVREVPGVLQSLPNINLLTESSEYALRYRSPRYTQVAGIGWNQGGWSANLGLTYYGPIKRLTNGYRYQLAPVLVANLGGSYAFGRGWSVDIGVDNLFDKRIRKVPERYSSASDRATYVRNYEFGDVLGTVGGYWYGRLNYRF</sequence>
<evidence type="ECO:0000256" key="1">
    <source>
        <dbReference type="ARBA" id="ARBA00004571"/>
    </source>
</evidence>
<reference evidence="16" key="1">
    <citation type="submission" date="2016-08" db="EMBL/GenBank/DDBJ databases">
        <authorList>
            <person name="Merda D."/>
            <person name="Briand M."/>
            <person name="Taghouti G."/>
            <person name="Carrere S."/>
            <person name="Gouzy J."/>
            <person name="Portier P."/>
            <person name="Jacques M.-A."/>
            <person name="Fischer-Le Saux M."/>
        </authorList>
    </citation>
    <scope>NUCLEOTIDE SEQUENCE [LARGE SCALE GENOMIC DNA]</scope>
    <source>
        <strain evidence="16">CFBP1156</strain>
    </source>
</reference>
<evidence type="ECO:0000256" key="6">
    <source>
        <dbReference type="ARBA" id="ARBA00023077"/>
    </source>
</evidence>
<keyword evidence="16" id="KW-1185">Reference proteome</keyword>
<keyword evidence="2 9" id="KW-0813">Transport</keyword>
<name>A0A2S7EY93_9XANT</name>
<comment type="similarity">
    <text evidence="9 11">Belongs to the TonB-dependent receptor family.</text>
</comment>
<keyword evidence="7 9" id="KW-0472">Membrane</keyword>
<dbReference type="InterPro" id="IPR000531">
    <property type="entry name" value="Beta-barrel_TonB"/>
</dbReference>
<evidence type="ECO:0000313" key="16">
    <source>
        <dbReference type="Proteomes" id="UP000238261"/>
    </source>
</evidence>
<dbReference type="InterPro" id="IPR037066">
    <property type="entry name" value="Plug_dom_sf"/>
</dbReference>
<feature type="short sequence motif" description="TonB box" evidence="10">
    <location>
        <begin position="50"/>
        <end position="56"/>
    </location>
</feature>
<keyword evidence="5 12" id="KW-0732">Signal</keyword>
<dbReference type="RefSeq" id="WP_046979193.1">
    <property type="nucleotide sequence ID" value="NZ_CP043476.1"/>
</dbReference>
<dbReference type="SUPFAM" id="SSF56935">
    <property type="entry name" value="Porins"/>
    <property type="match status" value="1"/>
</dbReference>
<keyword evidence="3 9" id="KW-1134">Transmembrane beta strand</keyword>
<dbReference type="PROSITE" id="PS52016">
    <property type="entry name" value="TONB_DEPENDENT_REC_3"/>
    <property type="match status" value="1"/>
</dbReference>
<dbReference type="PANTHER" id="PTHR47234:SF3">
    <property type="entry name" value="SECRETIN_TONB SHORT N-TERMINAL DOMAIN-CONTAINING PROTEIN"/>
    <property type="match status" value="1"/>
</dbReference>
<evidence type="ECO:0000256" key="12">
    <source>
        <dbReference type="SAM" id="SignalP"/>
    </source>
</evidence>
<proteinExistence type="inferred from homology"/>
<evidence type="ECO:0000256" key="8">
    <source>
        <dbReference type="ARBA" id="ARBA00023237"/>
    </source>
</evidence>
<dbReference type="Pfam" id="PF07715">
    <property type="entry name" value="Plug"/>
    <property type="match status" value="1"/>
</dbReference>
<evidence type="ECO:0000256" key="7">
    <source>
        <dbReference type="ARBA" id="ARBA00023136"/>
    </source>
</evidence>
<evidence type="ECO:0000256" key="9">
    <source>
        <dbReference type="PROSITE-ProRule" id="PRU01360"/>
    </source>
</evidence>
<comment type="subcellular location">
    <subcellularLocation>
        <location evidence="1 9">Cell outer membrane</location>
        <topology evidence="1 9">Multi-pass membrane protein</topology>
    </subcellularLocation>
</comment>
<keyword evidence="8 9" id="KW-0998">Cell outer membrane</keyword>
<feature type="domain" description="TonB-dependent receptor-like beta-barrel" evidence="13">
    <location>
        <begin position="359"/>
        <end position="812"/>
    </location>
</feature>